<evidence type="ECO:0000256" key="1">
    <source>
        <dbReference type="SAM" id="MobiDB-lite"/>
    </source>
</evidence>
<evidence type="ECO:0000313" key="4">
    <source>
        <dbReference type="EMBL" id="KAG2432194.1"/>
    </source>
</evidence>
<sequence>MAMTTRWLGLLWAILIAGLALARASSNAGWSGDAKDSGASAAHPELLELSAQPHGACTSFELDDAIAVLARDDEYSPLGGASLLAHISTTPGDDAFRLRIRLEPWRGGGYNLSASARALVSRALPASCLTPAPPAASAAATAAAATGGAAGGSGDVMLSGIPIDTTGMQRRLQSAAFAAAPVNLRLVPWQEGGAEADAAAPGAAPGVMVAEVEVPIGAFTCEVVPRRRSAQPRVQQQGREQGQDEAAAAARQQQEMEGDEVEEATRTLFMQLELTVTGPGEQVYLASIGSSYNALPGGCTYATIIASCNPAACRASAAASARRQRRQLAEAAPAAAAALASLERALGKPLPVPPAVAVAVAAVAASVLVLLPAGALVATGVRRLQLKRREWAAAAAAGGTTAAAAAAALALRRSSGGGRTRSNRSRNLSRRGSMLGAVGEVSPVASRCSSVASTCSGLGSAPPMGRSSSGGLGNEGPGSAPATPAMRLSTSGAGLPVAQMPGGSSDGDGGSRLAPRRLLLQSSLSERSRSPSPGASPRRVSCNGIIGSSGGLIGGGGGGGVHGGLAGPGSGHCTPSRLSCMSGGSVLTDATGTPRWSSSGSGSSRGCSGGSGSSRECSGGSGGQPASAAAAPRPAFISTSGLPLPGRRYSCSSGLARSSSAAPPCHAIGDSAFGSSSAAAAAEAAAAPSSGSSSPALLPRNSDNDAAVCVKWQWQHFVAHTCVC</sequence>
<feature type="signal peptide" evidence="3">
    <location>
        <begin position="1"/>
        <end position="22"/>
    </location>
</feature>
<keyword evidence="2" id="KW-0812">Transmembrane</keyword>
<name>A0A835W089_CHLIN</name>
<feature type="region of interest" description="Disordered" evidence="1">
    <location>
        <begin position="227"/>
        <end position="262"/>
    </location>
</feature>
<comment type="caution">
    <text evidence="4">The sequence shown here is derived from an EMBL/GenBank/DDBJ whole genome shotgun (WGS) entry which is preliminary data.</text>
</comment>
<accession>A0A835W089</accession>
<evidence type="ECO:0000256" key="2">
    <source>
        <dbReference type="SAM" id="Phobius"/>
    </source>
</evidence>
<organism evidence="4 5">
    <name type="scientific">Chlamydomonas incerta</name>
    <dbReference type="NCBI Taxonomy" id="51695"/>
    <lineage>
        <taxon>Eukaryota</taxon>
        <taxon>Viridiplantae</taxon>
        <taxon>Chlorophyta</taxon>
        <taxon>core chlorophytes</taxon>
        <taxon>Chlorophyceae</taxon>
        <taxon>CS clade</taxon>
        <taxon>Chlamydomonadales</taxon>
        <taxon>Chlamydomonadaceae</taxon>
        <taxon>Chlamydomonas</taxon>
    </lineage>
</organism>
<gene>
    <name evidence="4" type="ORF">HXX76_009114</name>
</gene>
<evidence type="ECO:0000256" key="3">
    <source>
        <dbReference type="SAM" id="SignalP"/>
    </source>
</evidence>
<dbReference type="AlphaFoldDB" id="A0A835W089"/>
<feature type="transmembrane region" description="Helical" evidence="2">
    <location>
        <begin position="355"/>
        <end position="379"/>
    </location>
</feature>
<feature type="region of interest" description="Disordered" evidence="1">
    <location>
        <begin position="413"/>
        <end position="434"/>
    </location>
</feature>
<feature type="compositionally biased region" description="Low complexity" evidence="1">
    <location>
        <begin position="597"/>
        <end position="606"/>
    </location>
</feature>
<evidence type="ECO:0000313" key="5">
    <source>
        <dbReference type="Proteomes" id="UP000650467"/>
    </source>
</evidence>
<keyword evidence="2" id="KW-1133">Transmembrane helix</keyword>
<feature type="region of interest" description="Disordered" evidence="1">
    <location>
        <begin position="591"/>
        <end position="632"/>
    </location>
</feature>
<dbReference type="OrthoDB" id="551778at2759"/>
<reference evidence="4" key="1">
    <citation type="journal article" date="2020" name="bioRxiv">
        <title>Comparative genomics of Chlamydomonas.</title>
        <authorList>
            <person name="Craig R.J."/>
            <person name="Hasan A.R."/>
            <person name="Ness R.W."/>
            <person name="Keightley P.D."/>
        </authorList>
    </citation>
    <scope>NUCLEOTIDE SEQUENCE</scope>
    <source>
        <strain evidence="4">SAG 7.73</strain>
    </source>
</reference>
<keyword evidence="5" id="KW-1185">Reference proteome</keyword>
<feature type="region of interest" description="Disordered" evidence="1">
    <location>
        <begin position="455"/>
        <end position="543"/>
    </location>
</feature>
<feature type="transmembrane region" description="Helical" evidence="2">
    <location>
        <begin position="391"/>
        <end position="411"/>
    </location>
</feature>
<feature type="compositionally biased region" description="Low complexity" evidence="1">
    <location>
        <begin position="511"/>
        <end position="543"/>
    </location>
</feature>
<keyword evidence="3" id="KW-0732">Signal</keyword>
<feature type="compositionally biased region" description="Low complexity" evidence="1">
    <location>
        <begin position="613"/>
        <end position="632"/>
    </location>
</feature>
<feature type="compositionally biased region" description="Low complexity" evidence="1">
    <location>
        <begin position="231"/>
        <end position="255"/>
    </location>
</feature>
<keyword evidence="2" id="KW-0472">Membrane</keyword>
<evidence type="ECO:0008006" key="6">
    <source>
        <dbReference type="Google" id="ProtNLM"/>
    </source>
</evidence>
<protein>
    <recommendedName>
        <fullName evidence="6">Pherophorin domain-containing protein</fullName>
    </recommendedName>
</protein>
<dbReference type="Proteomes" id="UP000650467">
    <property type="component" value="Unassembled WGS sequence"/>
</dbReference>
<dbReference type="EMBL" id="JAEHOC010000022">
    <property type="protein sequence ID" value="KAG2432194.1"/>
    <property type="molecule type" value="Genomic_DNA"/>
</dbReference>
<feature type="chain" id="PRO_5032824963" description="Pherophorin domain-containing protein" evidence="3">
    <location>
        <begin position="23"/>
        <end position="724"/>
    </location>
</feature>
<proteinExistence type="predicted"/>